<dbReference type="WBParaSite" id="BPAG_0000741101-mRNA-1">
    <property type="protein sequence ID" value="BPAG_0000741101-mRNA-1"/>
    <property type="gene ID" value="BPAG_0000741101"/>
</dbReference>
<evidence type="ECO:0000313" key="2">
    <source>
        <dbReference type="Proteomes" id="UP000278627"/>
    </source>
</evidence>
<dbReference type="AlphaFoldDB" id="A0A0N4TGS3"/>
<sequence>MRVYHTCDRDTNILGMQFKKPGSRTVKWTIPSRFVDRSGKVGEFFDIGIVNMQIIFPKEVIKYL</sequence>
<dbReference type="EMBL" id="UZAD01008255">
    <property type="protein sequence ID" value="VDN88561.1"/>
    <property type="molecule type" value="Genomic_DNA"/>
</dbReference>
<evidence type="ECO:0000313" key="1">
    <source>
        <dbReference type="EMBL" id="VDN88561.1"/>
    </source>
</evidence>
<accession>A0A0N4TGS3</accession>
<name>A0A0N4TGS3_BRUPA</name>
<reference evidence="3" key="1">
    <citation type="submission" date="2017-02" db="UniProtKB">
        <authorList>
            <consortium name="WormBaseParasite"/>
        </authorList>
    </citation>
    <scope>IDENTIFICATION</scope>
</reference>
<gene>
    <name evidence="1" type="ORF">BPAG_LOCUS7375</name>
</gene>
<reference evidence="1 2" key="2">
    <citation type="submission" date="2018-11" db="EMBL/GenBank/DDBJ databases">
        <authorList>
            <consortium name="Pathogen Informatics"/>
        </authorList>
    </citation>
    <scope>NUCLEOTIDE SEQUENCE [LARGE SCALE GENOMIC DNA]</scope>
</reference>
<proteinExistence type="predicted"/>
<organism evidence="3">
    <name type="scientific">Brugia pahangi</name>
    <name type="common">Filarial nematode worm</name>
    <dbReference type="NCBI Taxonomy" id="6280"/>
    <lineage>
        <taxon>Eukaryota</taxon>
        <taxon>Metazoa</taxon>
        <taxon>Ecdysozoa</taxon>
        <taxon>Nematoda</taxon>
        <taxon>Chromadorea</taxon>
        <taxon>Rhabditida</taxon>
        <taxon>Spirurina</taxon>
        <taxon>Spiruromorpha</taxon>
        <taxon>Filarioidea</taxon>
        <taxon>Onchocercidae</taxon>
        <taxon>Brugia</taxon>
    </lineage>
</organism>
<dbReference type="Proteomes" id="UP000278627">
    <property type="component" value="Unassembled WGS sequence"/>
</dbReference>
<protein>
    <submittedName>
        <fullName evidence="3">Integrase</fullName>
    </submittedName>
</protein>
<keyword evidence="2" id="KW-1185">Reference proteome</keyword>
<evidence type="ECO:0000313" key="3">
    <source>
        <dbReference type="WBParaSite" id="BPAG_0000741101-mRNA-1"/>
    </source>
</evidence>